<reference evidence="2" key="1">
    <citation type="submission" date="2021-02" db="EMBL/GenBank/DDBJ databases">
        <authorList>
            <person name="Nowell W R."/>
        </authorList>
    </citation>
    <scope>NUCLEOTIDE SEQUENCE</scope>
</reference>
<dbReference type="AlphaFoldDB" id="A0A8S2KJE2"/>
<protein>
    <submittedName>
        <fullName evidence="2">Uncharacterized protein</fullName>
    </submittedName>
</protein>
<evidence type="ECO:0000313" key="2">
    <source>
        <dbReference type="EMBL" id="CAF3855403.1"/>
    </source>
</evidence>
<gene>
    <name evidence="1" type="ORF">OVA965_LOCUS18953</name>
    <name evidence="2" type="ORF">TMI583_LOCUS18965</name>
</gene>
<accession>A0A8S2KJE2</accession>
<dbReference type="EMBL" id="CAJNOK010009600">
    <property type="protein sequence ID" value="CAF1093925.1"/>
    <property type="molecule type" value="Genomic_DNA"/>
</dbReference>
<dbReference type="EMBL" id="CAJOBA010009616">
    <property type="protein sequence ID" value="CAF3855403.1"/>
    <property type="molecule type" value="Genomic_DNA"/>
</dbReference>
<dbReference type="Proteomes" id="UP000682733">
    <property type="component" value="Unassembled WGS sequence"/>
</dbReference>
<proteinExistence type="predicted"/>
<dbReference type="Proteomes" id="UP000677228">
    <property type="component" value="Unassembled WGS sequence"/>
</dbReference>
<evidence type="ECO:0000313" key="1">
    <source>
        <dbReference type="EMBL" id="CAF1093925.1"/>
    </source>
</evidence>
<name>A0A8S2KJE2_9BILA</name>
<organism evidence="2 3">
    <name type="scientific">Didymodactylos carnosus</name>
    <dbReference type="NCBI Taxonomy" id="1234261"/>
    <lineage>
        <taxon>Eukaryota</taxon>
        <taxon>Metazoa</taxon>
        <taxon>Spiralia</taxon>
        <taxon>Gnathifera</taxon>
        <taxon>Rotifera</taxon>
        <taxon>Eurotatoria</taxon>
        <taxon>Bdelloidea</taxon>
        <taxon>Philodinida</taxon>
        <taxon>Philodinidae</taxon>
        <taxon>Didymodactylos</taxon>
    </lineage>
</organism>
<evidence type="ECO:0000313" key="3">
    <source>
        <dbReference type="Proteomes" id="UP000682733"/>
    </source>
</evidence>
<comment type="caution">
    <text evidence="2">The sequence shown here is derived from an EMBL/GenBank/DDBJ whole genome shotgun (WGS) entry which is preliminary data.</text>
</comment>
<sequence length="160" mass="18266">MEHKAHFYTVTDGEEPEWVKPKARPIVLLCHDESTYKSGKTSSKRWIVEDNAPFYNIGLAYKDHDFVCLVDNASTHTAAEYSVYNFAMKHGGRCPVDAIEYVDDQNVKRTIECYDDDDGESKGLLKLTEELNVHVPQNCKLPELKVFVSQHPAFKNVSRT</sequence>